<organism evidence="1 2">
    <name type="scientific">Ralstonia phage RP31</name>
    <dbReference type="NCBI Taxonomy" id="1923890"/>
    <lineage>
        <taxon>Viruses</taxon>
        <taxon>Duplodnaviria</taxon>
        <taxon>Heunggongvirae</taxon>
        <taxon>Uroviricota</taxon>
        <taxon>Caudoviricetes</taxon>
        <taxon>Chimalliviridae</taxon>
        <taxon>Ripduovirus</taxon>
        <taxon>Ripduovirus RP12</taxon>
    </lineage>
</organism>
<sequence>MTTIIAREGVLVADRRKVVNYFKVGMIGLRDEPKITKTPYCLYGTTGFEFSPHEVGANAKTTFEQKLSVICALNFFTEDRFTKHRMFKTIKDIRAFARFRLTCRRIRDLIGHRLSKDMDADGSGLLVMTHENTFVGDGKGWSKYSNQEALIVGSGKKMAAILLDHGVPTEEIYYALRLSGCPTGTTIDTFTVKDDLTDDFPPVCDETFLDAMHIFAQAQIKKELKDGACTEVEANMVRKSITEMIAAFLSMGKMKDGKVSFSRNPMFGFSTPEAKRTKAWKAAVEITGYEEPKEKAK</sequence>
<dbReference type="EMBL" id="AP017925">
    <property type="protein sequence ID" value="BAW19441.1"/>
    <property type="molecule type" value="Genomic_DNA"/>
</dbReference>
<proteinExistence type="predicted"/>
<dbReference type="Proteomes" id="UP000222950">
    <property type="component" value="Segment"/>
</dbReference>
<accession>A0A1L7N1T1</accession>
<reference evidence="1 2" key="1">
    <citation type="submission" date="2016-12" db="EMBL/GenBank/DDBJ databases">
        <title>Characterization of two jumbo phages RP12 and RP31 infecting the phytopathogen Ralstonia solanacearum.</title>
        <authorList>
            <person name="Kawasaki T."/>
            <person name="Yoshikawa G."/>
            <person name="Ogata H."/>
            <person name="Yamada T."/>
        </authorList>
    </citation>
    <scope>NUCLEOTIDE SEQUENCE [LARGE SCALE GENOMIC DNA]</scope>
    <source>
        <strain evidence="1 2">RP31</strain>
    </source>
</reference>
<evidence type="ECO:0000313" key="1">
    <source>
        <dbReference type="EMBL" id="BAW19441.1"/>
    </source>
</evidence>
<name>A0A1L7N1T1_9CAUD</name>
<evidence type="ECO:0000313" key="2">
    <source>
        <dbReference type="Proteomes" id="UP000222950"/>
    </source>
</evidence>
<protein>
    <submittedName>
        <fullName evidence="1">Uncharacterized protein</fullName>
    </submittedName>
</protein>